<dbReference type="SMART" id="SM00014">
    <property type="entry name" value="acidPPc"/>
    <property type="match status" value="1"/>
</dbReference>
<sequence length="202" mass="22588">MNKQKISFILIGLLCFQVVCSQNKKHYPIDEYTRFVPFVSIYGLSLAGAQAKHDYFDRSLITATAYLSMGVMVESLKQSISSKRPDFAISHEANSFPSGHAAVAFTGAEIVRREYWDDSPWYGVAAYSVAIATGALRVYNEKHYLRDVIAGAGLGILSAQIGYWLLPVNQRLFRCNREKTNQINIAPYCSGQDGGVCFSYRF</sequence>
<protein>
    <recommendedName>
        <fullName evidence="2">Phosphatidic acid phosphatase type 2/haloperoxidase domain-containing protein</fullName>
    </recommendedName>
</protein>
<dbReference type="CDD" id="cd03394">
    <property type="entry name" value="PAP2_like_5"/>
    <property type="match status" value="1"/>
</dbReference>
<name>A0A5M8NX39_9BACT</name>
<dbReference type="EMBL" id="SNRX01000032">
    <property type="protein sequence ID" value="KAA6301037.1"/>
    <property type="molecule type" value="Genomic_DNA"/>
</dbReference>
<dbReference type="Gene3D" id="1.20.144.10">
    <property type="entry name" value="Phosphatidic acid phosphatase type 2/haloperoxidase"/>
    <property type="match status" value="1"/>
</dbReference>
<dbReference type="AlphaFoldDB" id="A0A5M8NX39"/>
<dbReference type="InterPro" id="IPR036938">
    <property type="entry name" value="PAP2/HPO_sf"/>
</dbReference>
<comment type="caution">
    <text evidence="3">The sequence shown here is derived from an EMBL/GenBank/DDBJ whole genome shotgun (WGS) entry which is preliminary data.</text>
</comment>
<dbReference type="PANTHER" id="PTHR14969:SF13">
    <property type="entry name" value="AT30094P"/>
    <property type="match status" value="1"/>
</dbReference>
<feature type="transmembrane region" description="Helical" evidence="1">
    <location>
        <begin position="148"/>
        <end position="166"/>
    </location>
</feature>
<evidence type="ECO:0000259" key="2">
    <source>
        <dbReference type="SMART" id="SM00014"/>
    </source>
</evidence>
<keyword evidence="1" id="KW-1133">Transmembrane helix</keyword>
<keyword evidence="1" id="KW-0812">Transmembrane</keyword>
<keyword evidence="1" id="KW-0472">Membrane</keyword>
<feature type="transmembrane region" description="Helical" evidence="1">
    <location>
        <begin position="121"/>
        <end position="139"/>
    </location>
</feature>
<evidence type="ECO:0000256" key="1">
    <source>
        <dbReference type="SAM" id="Phobius"/>
    </source>
</evidence>
<organism evidence="3 4">
    <name type="scientific">Candidatus Ordinivivax streblomastigis</name>
    <dbReference type="NCBI Taxonomy" id="2540710"/>
    <lineage>
        <taxon>Bacteria</taxon>
        <taxon>Pseudomonadati</taxon>
        <taxon>Bacteroidota</taxon>
        <taxon>Bacteroidia</taxon>
        <taxon>Bacteroidales</taxon>
        <taxon>Candidatus Ordinivivax</taxon>
    </lineage>
</organism>
<dbReference type="SUPFAM" id="SSF48317">
    <property type="entry name" value="Acid phosphatase/Vanadium-dependent haloperoxidase"/>
    <property type="match status" value="1"/>
</dbReference>
<accession>A0A5M8NX39</accession>
<gene>
    <name evidence="3" type="ORF">EZS26_002818</name>
</gene>
<dbReference type="Proteomes" id="UP000324575">
    <property type="component" value="Unassembled WGS sequence"/>
</dbReference>
<dbReference type="Pfam" id="PF01569">
    <property type="entry name" value="PAP2"/>
    <property type="match status" value="1"/>
</dbReference>
<evidence type="ECO:0000313" key="3">
    <source>
        <dbReference type="EMBL" id="KAA6301037.1"/>
    </source>
</evidence>
<dbReference type="PANTHER" id="PTHR14969">
    <property type="entry name" value="SPHINGOSINE-1-PHOSPHATE PHOSPHOHYDROLASE"/>
    <property type="match status" value="1"/>
</dbReference>
<evidence type="ECO:0000313" key="4">
    <source>
        <dbReference type="Proteomes" id="UP000324575"/>
    </source>
</evidence>
<proteinExistence type="predicted"/>
<reference evidence="3 4" key="1">
    <citation type="submission" date="2019-03" db="EMBL/GenBank/DDBJ databases">
        <title>Single cell metagenomics reveals metabolic interactions within the superorganism composed of flagellate Streblomastix strix and complex community of Bacteroidetes bacteria on its surface.</title>
        <authorList>
            <person name="Treitli S.C."/>
            <person name="Kolisko M."/>
            <person name="Husnik F."/>
            <person name="Keeling P."/>
            <person name="Hampl V."/>
        </authorList>
    </citation>
    <scope>NUCLEOTIDE SEQUENCE [LARGE SCALE GENOMIC DNA]</scope>
    <source>
        <strain evidence="3">St1</strain>
    </source>
</reference>
<feature type="domain" description="Phosphatidic acid phosphatase type 2/haloperoxidase" evidence="2">
    <location>
        <begin position="60"/>
        <end position="163"/>
    </location>
</feature>
<dbReference type="InterPro" id="IPR000326">
    <property type="entry name" value="PAP2/HPO"/>
</dbReference>